<dbReference type="RefSeq" id="WP_235964383.1">
    <property type="nucleotide sequence ID" value="NZ_CAJEWC010000004.1"/>
</dbReference>
<evidence type="ECO:0000313" key="3">
    <source>
        <dbReference type="EMBL" id="MBP1951503.1"/>
    </source>
</evidence>
<dbReference type="Pfam" id="PF00675">
    <property type="entry name" value="Peptidase_M16"/>
    <property type="match status" value="1"/>
</dbReference>
<organism evidence="3 4">
    <name type="scientific">Jeotgalicoccus aerolatus</name>
    <dbReference type="NCBI Taxonomy" id="709510"/>
    <lineage>
        <taxon>Bacteria</taxon>
        <taxon>Bacillati</taxon>
        <taxon>Bacillota</taxon>
        <taxon>Bacilli</taxon>
        <taxon>Bacillales</taxon>
        <taxon>Staphylococcaceae</taxon>
        <taxon>Jeotgalicoccus</taxon>
    </lineage>
</organism>
<dbReference type="NCBIfam" id="NF047421">
    <property type="entry name" value="YfmH_fam"/>
    <property type="match status" value="1"/>
</dbReference>
<proteinExistence type="predicted"/>
<dbReference type="PANTHER" id="PTHR11851">
    <property type="entry name" value="METALLOPROTEASE"/>
    <property type="match status" value="1"/>
</dbReference>
<protein>
    <submittedName>
        <fullName evidence="3">Zn-dependent peptidase</fullName>
    </submittedName>
</protein>
<gene>
    <name evidence="3" type="ORF">J2Z27_000529</name>
</gene>
<feature type="domain" description="Peptidase M16 C-terminal" evidence="2">
    <location>
        <begin position="184"/>
        <end position="367"/>
    </location>
</feature>
<dbReference type="EMBL" id="JAGGKN010000001">
    <property type="protein sequence ID" value="MBP1951503.1"/>
    <property type="molecule type" value="Genomic_DNA"/>
</dbReference>
<evidence type="ECO:0000259" key="2">
    <source>
        <dbReference type="Pfam" id="PF05193"/>
    </source>
</evidence>
<feature type="domain" description="Peptidase M16 N-terminal" evidence="1">
    <location>
        <begin position="66"/>
        <end position="178"/>
    </location>
</feature>
<dbReference type="SUPFAM" id="SSF63411">
    <property type="entry name" value="LuxS/MPP-like metallohydrolase"/>
    <property type="match status" value="2"/>
</dbReference>
<dbReference type="InterPro" id="IPR011249">
    <property type="entry name" value="Metalloenz_LuxS/M16"/>
</dbReference>
<sequence length="432" mass="50236">MMTNKYTTEHYDHLDEVVHKQVMDNGLEVFIIDKKGYNKKFVTYTAKYGSVDNHFKANGEVHHVPDGIAHFLEHKMFDKEAGDVFNKFSEMGASANAFTSIDRTSYLFSTTENFFENLDLLMNMVEIPYFTKEKVDKEIGIINEEIKMYQDNPGYRLYHETLNAMYENSPVAIDIAGTLESISNITADYLYLCHKTFYAPDNMVMILAGDFEIDETFNYIEAHQNNRPDYEPSNIERYFPEEPYAVKTSKKVMELAVSTPKVMLGFKALPDDSDNETREIRDSAMLFALDMVFGEQSPYYEDLLDRGIIDDSFNFAYQEETLARHTLMAAETDNPETFTAEITRIIDEVKEKDFFTEKRLQSQKRELMGDYLTSLNSPEYIANQYTKYYFDGYDLYNVPKVIDSITLEDVKRYFNSSIDTKNMVEVIVKAYE</sequence>
<dbReference type="Proteomes" id="UP001519348">
    <property type="component" value="Unassembled WGS sequence"/>
</dbReference>
<dbReference type="PANTHER" id="PTHR11851:SF134">
    <property type="entry name" value="ZINC-DEPENDENT PROTEASE"/>
    <property type="match status" value="1"/>
</dbReference>
<keyword evidence="4" id="KW-1185">Reference proteome</keyword>
<dbReference type="InterPro" id="IPR011765">
    <property type="entry name" value="Pept_M16_N"/>
</dbReference>
<comment type="caution">
    <text evidence="3">The sequence shown here is derived from an EMBL/GenBank/DDBJ whole genome shotgun (WGS) entry which is preliminary data.</text>
</comment>
<name>A0ABS4HKY0_9STAP</name>
<evidence type="ECO:0000259" key="1">
    <source>
        <dbReference type="Pfam" id="PF00675"/>
    </source>
</evidence>
<dbReference type="Pfam" id="PF05193">
    <property type="entry name" value="Peptidase_M16_C"/>
    <property type="match status" value="1"/>
</dbReference>
<accession>A0ABS4HKY0</accession>
<dbReference type="InterPro" id="IPR007863">
    <property type="entry name" value="Peptidase_M16_C"/>
</dbReference>
<dbReference type="InterPro" id="IPR050361">
    <property type="entry name" value="MPP/UQCRC_Complex"/>
</dbReference>
<reference evidence="3 4" key="1">
    <citation type="submission" date="2021-03" db="EMBL/GenBank/DDBJ databases">
        <title>Genomic Encyclopedia of Type Strains, Phase IV (KMG-IV): sequencing the most valuable type-strain genomes for metagenomic binning, comparative biology and taxonomic classification.</title>
        <authorList>
            <person name="Goeker M."/>
        </authorList>
    </citation>
    <scope>NUCLEOTIDE SEQUENCE [LARGE SCALE GENOMIC DNA]</scope>
    <source>
        <strain evidence="3 4">DSM 22420</strain>
    </source>
</reference>
<dbReference type="Gene3D" id="3.30.830.10">
    <property type="entry name" value="Metalloenzyme, LuxS/M16 peptidase-like"/>
    <property type="match status" value="2"/>
</dbReference>
<evidence type="ECO:0000313" key="4">
    <source>
        <dbReference type="Proteomes" id="UP001519348"/>
    </source>
</evidence>